<evidence type="ECO:0000256" key="4">
    <source>
        <dbReference type="ARBA" id="ARBA00022801"/>
    </source>
</evidence>
<dbReference type="GO" id="GO:0008270">
    <property type="term" value="F:zinc ion binding"/>
    <property type="evidence" value="ECO:0007669"/>
    <property type="project" value="InterPro"/>
</dbReference>
<name>O66764_AQUAE</name>
<dbReference type="InterPro" id="IPR012962">
    <property type="entry name" value="Pept_M54_archaemetzincn"/>
</dbReference>
<keyword evidence="3" id="KW-0479">Metal-binding</keyword>
<reference evidence="7 8" key="1">
    <citation type="journal article" date="1998" name="Nature">
        <title>The complete genome of the hyperthermophilic bacterium Aquifex aeolicus.</title>
        <authorList>
            <person name="Deckert G."/>
            <person name="Warren P.V."/>
            <person name="Gaasterland T."/>
            <person name="Young W.G."/>
            <person name="Lenox A.L."/>
            <person name="Graham D.E."/>
            <person name="Overbeek R."/>
            <person name="Snead M.A."/>
            <person name="Keller M."/>
            <person name="Aujay M."/>
            <person name="Huber R."/>
            <person name="Feldman R.A."/>
            <person name="Short J.M."/>
            <person name="Olson G.J."/>
            <person name="Swanson R.V."/>
        </authorList>
    </citation>
    <scope>NUCLEOTIDE SEQUENCE [LARGE SCALE GENOMIC DNA]</scope>
    <source>
        <strain evidence="7 8">VF5</strain>
    </source>
</reference>
<gene>
    <name evidence="7" type="ordered locus">aq_459</name>
</gene>
<dbReference type="Gene3D" id="3.40.390.10">
    <property type="entry name" value="Collagenase (Catalytic Domain)"/>
    <property type="match status" value="1"/>
</dbReference>
<evidence type="ECO:0000313" key="8">
    <source>
        <dbReference type="Proteomes" id="UP000000798"/>
    </source>
</evidence>
<dbReference type="InterPro" id="IPR024079">
    <property type="entry name" value="MetalloPept_cat_dom_sf"/>
</dbReference>
<keyword evidence="4" id="KW-0378">Hydrolase</keyword>
<dbReference type="RefSeq" id="WP_010880262.1">
    <property type="nucleotide sequence ID" value="NC_000918.1"/>
</dbReference>
<evidence type="ECO:0000256" key="5">
    <source>
        <dbReference type="ARBA" id="ARBA00022833"/>
    </source>
</evidence>
<dbReference type="AlphaFoldDB" id="O66764"/>
<keyword evidence="5" id="KW-0862">Zinc</keyword>
<evidence type="ECO:0000313" key="7">
    <source>
        <dbReference type="EMBL" id="AAC06732.1"/>
    </source>
</evidence>
<dbReference type="OrthoDB" id="269208at2"/>
<dbReference type="InParanoid" id="O66764"/>
<dbReference type="Proteomes" id="UP000000798">
    <property type="component" value="Chromosome"/>
</dbReference>
<dbReference type="EMBL" id="AE000657">
    <property type="protein sequence ID" value="AAC06732.1"/>
    <property type="molecule type" value="Genomic_DNA"/>
</dbReference>
<dbReference type="eggNOG" id="COG1913">
    <property type="taxonomic scope" value="Bacteria"/>
</dbReference>
<sequence length="174" mass="20337">MGYIYIVSFGDVEDRLLLADASNVKEIFDLEVRVSTVKADIEEAYNPQRNQYHAGTILSYLSRVVYPDMVRLVALVSFDLYEEGLNFVFGEAQYGGKYAVVSTYRLYHPDERVFFERVFKETNHELGHTFGLKHCPDPYCVMSFSNSIDEVDRKSRDFCPNCRRKLDYVLSYYR</sequence>
<dbReference type="SUPFAM" id="SSF55486">
    <property type="entry name" value="Metalloproteases ('zincins'), catalytic domain"/>
    <property type="match status" value="1"/>
</dbReference>
<keyword evidence="6" id="KW-0482">Metalloprotease</keyword>
<dbReference type="GO" id="GO:0006508">
    <property type="term" value="P:proteolysis"/>
    <property type="evidence" value="ECO:0007669"/>
    <property type="project" value="UniProtKB-KW"/>
</dbReference>
<dbReference type="PIR" id="H70341">
    <property type="entry name" value="H70341"/>
</dbReference>
<dbReference type="NCBIfam" id="NF033823">
    <property type="entry name" value="archmetzin"/>
    <property type="match status" value="1"/>
</dbReference>
<dbReference type="PANTHER" id="PTHR15910:SF1">
    <property type="entry name" value="ARCHAEMETZINCIN-2"/>
    <property type="match status" value="1"/>
</dbReference>
<dbReference type="HOGENOM" id="CLU_108521_2_0_0"/>
<keyword evidence="8" id="KW-1185">Reference proteome</keyword>
<accession>O66764</accession>
<dbReference type="PANTHER" id="PTHR15910">
    <property type="entry name" value="ARCHAEMETZINCIN"/>
    <property type="match status" value="1"/>
</dbReference>
<dbReference type="STRING" id="224324.aq_459"/>
<evidence type="ECO:0008006" key="9">
    <source>
        <dbReference type="Google" id="ProtNLM"/>
    </source>
</evidence>
<dbReference type="GO" id="GO:0008237">
    <property type="term" value="F:metallopeptidase activity"/>
    <property type="evidence" value="ECO:0007669"/>
    <property type="project" value="UniProtKB-KW"/>
</dbReference>
<protein>
    <recommendedName>
        <fullName evidence="9">Archaemetzincin</fullName>
    </recommendedName>
</protein>
<dbReference type="InterPro" id="IPR012091">
    <property type="entry name" value="Pept_M54_archaemetzncn_arc/bac"/>
</dbReference>
<evidence type="ECO:0000256" key="1">
    <source>
        <dbReference type="ARBA" id="ARBA00001947"/>
    </source>
</evidence>
<dbReference type="HAMAP" id="MF_01842">
    <property type="entry name" value="Archaemetzincin"/>
    <property type="match status" value="1"/>
</dbReference>
<comment type="cofactor">
    <cofactor evidence="1">
        <name>Zn(2+)</name>
        <dbReference type="ChEBI" id="CHEBI:29105"/>
    </cofactor>
</comment>
<organism evidence="7 8">
    <name type="scientific">Aquifex aeolicus (strain VF5)</name>
    <dbReference type="NCBI Taxonomy" id="224324"/>
    <lineage>
        <taxon>Bacteria</taxon>
        <taxon>Pseudomonadati</taxon>
        <taxon>Aquificota</taxon>
        <taxon>Aquificia</taxon>
        <taxon>Aquificales</taxon>
        <taxon>Aquificaceae</taxon>
        <taxon>Aquifex</taxon>
    </lineage>
</organism>
<evidence type="ECO:0000256" key="2">
    <source>
        <dbReference type="ARBA" id="ARBA00022670"/>
    </source>
</evidence>
<evidence type="ECO:0000256" key="3">
    <source>
        <dbReference type="ARBA" id="ARBA00022723"/>
    </source>
</evidence>
<evidence type="ECO:0000256" key="6">
    <source>
        <dbReference type="ARBA" id="ARBA00023049"/>
    </source>
</evidence>
<dbReference type="KEGG" id="aae:aq_459"/>
<dbReference type="EnsemblBacteria" id="AAC06732">
    <property type="protein sequence ID" value="AAC06732"/>
    <property type="gene ID" value="aq_459"/>
</dbReference>
<dbReference type="Pfam" id="PF07998">
    <property type="entry name" value="Peptidase_M54"/>
    <property type="match status" value="1"/>
</dbReference>
<dbReference type="PIRSF" id="PIRSF005785">
    <property type="entry name" value="Zn-prot_arch"/>
    <property type="match status" value="1"/>
</dbReference>
<proteinExistence type="inferred from homology"/>
<keyword evidence="2" id="KW-0645">Protease</keyword>
<dbReference type="CDD" id="cd11375">
    <property type="entry name" value="Peptidase_M54"/>
    <property type="match status" value="1"/>
</dbReference>